<reference evidence="1 2" key="1">
    <citation type="submission" date="2023-11" db="EMBL/GenBank/DDBJ databases">
        <authorList>
            <person name="Xu M."/>
            <person name="Jiang T."/>
        </authorList>
    </citation>
    <scope>NUCLEOTIDE SEQUENCE [LARGE SCALE GENOMIC DNA]</scope>
    <source>
        <strain evidence="1 2">SD</strain>
    </source>
</reference>
<keyword evidence="2" id="KW-1185">Reference proteome</keyword>
<dbReference type="RefSeq" id="WP_319953521.1">
    <property type="nucleotide sequence ID" value="NZ_JAXAVX010000002.1"/>
</dbReference>
<gene>
    <name evidence="1" type="ORF">SK069_07200</name>
</gene>
<proteinExistence type="predicted"/>
<name>A0ABU4VHS2_9ACTN</name>
<protein>
    <submittedName>
        <fullName evidence="1">Uncharacterized protein</fullName>
    </submittedName>
</protein>
<evidence type="ECO:0000313" key="2">
    <source>
        <dbReference type="Proteomes" id="UP001277761"/>
    </source>
</evidence>
<sequence length="238" mass="26712">MPAVALPLLVLLAIVAVAAATGRWRARRVARETGVRIGRVVDHTGIDASTGSVYSIQTATITTPTSSLDAIWTPPHLERLARSYWSYMERFSLGIVRVHYDERGRYVCFLSRRIVLLGFSEPEYEFTATLGLVRWPITRGLLISRRGRSRGFLEIEVHRRDGVEPPGSGRRGTGSADPYSQVYVELEVSQFYPAMSSGFAYWVYKQTQSRYHVLLAYGFIRSLAQGEDLPRSVIGRLG</sequence>
<dbReference type="EMBL" id="JAXAVX010000002">
    <property type="protein sequence ID" value="MDX8151371.1"/>
    <property type="molecule type" value="Genomic_DNA"/>
</dbReference>
<dbReference type="Proteomes" id="UP001277761">
    <property type="component" value="Unassembled WGS sequence"/>
</dbReference>
<evidence type="ECO:0000313" key="1">
    <source>
        <dbReference type="EMBL" id="MDX8151371.1"/>
    </source>
</evidence>
<accession>A0ABU4VHS2</accession>
<organism evidence="1 2">
    <name type="scientific">Patulibacter brassicae</name>
    <dbReference type="NCBI Taxonomy" id="1705717"/>
    <lineage>
        <taxon>Bacteria</taxon>
        <taxon>Bacillati</taxon>
        <taxon>Actinomycetota</taxon>
        <taxon>Thermoleophilia</taxon>
        <taxon>Solirubrobacterales</taxon>
        <taxon>Patulibacteraceae</taxon>
        <taxon>Patulibacter</taxon>
    </lineage>
</organism>
<comment type="caution">
    <text evidence="1">The sequence shown here is derived from an EMBL/GenBank/DDBJ whole genome shotgun (WGS) entry which is preliminary data.</text>
</comment>